<proteinExistence type="predicted"/>
<dbReference type="RefSeq" id="WP_196152705.1">
    <property type="nucleotide sequence ID" value="NZ_JADMLG010000015.1"/>
</dbReference>
<keyword evidence="3" id="KW-1185">Reference proteome</keyword>
<comment type="caution">
    <text evidence="2">The sequence shown here is derived from an EMBL/GenBank/DDBJ whole genome shotgun (WGS) entry which is preliminary data.</text>
</comment>
<feature type="transmembrane region" description="Helical" evidence="1">
    <location>
        <begin position="69"/>
        <end position="92"/>
    </location>
</feature>
<protein>
    <submittedName>
        <fullName evidence="2">Uncharacterized protein</fullName>
    </submittedName>
</protein>
<keyword evidence="1" id="KW-0472">Membrane</keyword>
<evidence type="ECO:0000313" key="3">
    <source>
        <dbReference type="Proteomes" id="UP000655751"/>
    </source>
</evidence>
<dbReference type="NCBIfam" id="TIGR04402">
    <property type="entry name" value="mob_CxxC_CxxC"/>
    <property type="match status" value="1"/>
</dbReference>
<accession>A0A931IIU0</accession>
<feature type="transmembrane region" description="Helical" evidence="1">
    <location>
        <begin position="43"/>
        <end position="63"/>
    </location>
</feature>
<name>A0A931IIU0_9NOCA</name>
<keyword evidence="1" id="KW-1133">Transmembrane helix</keyword>
<reference evidence="2" key="1">
    <citation type="submission" date="2020-11" db="EMBL/GenBank/DDBJ databases">
        <title>Nocardia NEAU-351.nov., a novel actinomycete isolated from the cow dung.</title>
        <authorList>
            <person name="Zhang X."/>
        </authorList>
    </citation>
    <scope>NUCLEOTIDE SEQUENCE</scope>
    <source>
        <strain evidence="2">NEAU-351</strain>
    </source>
</reference>
<sequence length="197" mass="21833">MTQPGPTLSEQLRDKSWDGALHAFATSAIFSRRSNALDRRLKLLNFSTLAPPVAVGGIALAGIKDQGWFLLIMSVVTVPIAIASLWAVIAAWQKSEAAAVQSEVANLEIHDEYLALAERPPTDEAEFQRRFDLVATRDQAQRNRDLGENVAGREKRFGMRAALRQRGKKCVDCNLVPTSMKPTKCGVCGDFPKRWQR</sequence>
<gene>
    <name evidence="2" type="ORF">IT779_29385</name>
</gene>
<dbReference type="EMBL" id="JADMLG010000015">
    <property type="protein sequence ID" value="MBH0780393.1"/>
    <property type="molecule type" value="Genomic_DNA"/>
</dbReference>
<organism evidence="2 3">
    <name type="scientific">Nocardia bovistercoris</name>
    <dbReference type="NCBI Taxonomy" id="2785916"/>
    <lineage>
        <taxon>Bacteria</taxon>
        <taxon>Bacillati</taxon>
        <taxon>Actinomycetota</taxon>
        <taxon>Actinomycetes</taxon>
        <taxon>Mycobacteriales</taxon>
        <taxon>Nocardiaceae</taxon>
        <taxon>Nocardia</taxon>
    </lineage>
</organism>
<dbReference type="Proteomes" id="UP000655751">
    <property type="component" value="Unassembled WGS sequence"/>
</dbReference>
<evidence type="ECO:0000256" key="1">
    <source>
        <dbReference type="SAM" id="Phobius"/>
    </source>
</evidence>
<dbReference type="InterPro" id="IPR030914">
    <property type="entry name" value="Mob_CxxC_CxxC"/>
</dbReference>
<keyword evidence="1" id="KW-0812">Transmembrane</keyword>
<dbReference type="AlphaFoldDB" id="A0A931IIU0"/>
<evidence type="ECO:0000313" key="2">
    <source>
        <dbReference type="EMBL" id="MBH0780393.1"/>
    </source>
</evidence>